<dbReference type="PANTHER" id="PTHR42956">
    <property type="entry name" value="NITROGENASE IRON-MOLYBDENUM COFACTOR BIOSYNTHESIS PROTEIN NIFE"/>
    <property type="match status" value="1"/>
</dbReference>
<dbReference type="AlphaFoldDB" id="A0A919VF15"/>
<dbReference type="PANTHER" id="PTHR42956:SF1">
    <property type="entry name" value="NITROGENASE IRON-MOLYBDENUM COFACTOR BIOSYNTHESIS PROTEIN NIFE"/>
    <property type="match status" value="1"/>
</dbReference>
<dbReference type="PROSITE" id="PS00699">
    <property type="entry name" value="NITROGENASE_1_1"/>
    <property type="match status" value="1"/>
</dbReference>
<name>A0A919VF15_9CLOT</name>
<feature type="domain" description="Nitrogenase/oxidoreductase component 1" evidence="3">
    <location>
        <begin position="59"/>
        <end position="436"/>
    </location>
</feature>
<dbReference type="InterPro" id="IPR049939">
    <property type="entry name" value="NifE-like"/>
</dbReference>
<evidence type="ECO:0000313" key="5">
    <source>
        <dbReference type="Proteomes" id="UP000679179"/>
    </source>
</evidence>
<evidence type="ECO:0000313" key="4">
    <source>
        <dbReference type="EMBL" id="GIM29774.1"/>
    </source>
</evidence>
<dbReference type="Gene3D" id="3.40.50.1980">
    <property type="entry name" value="Nitrogenase molybdenum iron protein domain"/>
    <property type="match status" value="3"/>
</dbReference>
<dbReference type="Proteomes" id="UP000679179">
    <property type="component" value="Unassembled WGS sequence"/>
</dbReference>
<dbReference type="InterPro" id="IPR000510">
    <property type="entry name" value="Nase/OxRdtase_comp1"/>
</dbReference>
<dbReference type="EMBL" id="BOPZ01000022">
    <property type="protein sequence ID" value="GIM29774.1"/>
    <property type="molecule type" value="Genomic_DNA"/>
</dbReference>
<proteinExistence type="inferred from homology"/>
<dbReference type="GO" id="GO:0016163">
    <property type="term" value="F:nitrogenase activity"/>
    <property type="evidence" value="ECO:0007669"/>
    <property type="project" value="InterPro"/>
</dbReference>
<evidence type="ECO:0000256" key="1">
    <source>
        <dbReference type="ARBA" id="ARBA00023231"/>
    </source>
</evidence>
<protein>
    <submittedName>
        <fullName evidence="4">Oxidoreductase nitrogenase component 1</fullName>
    </submittedName>
</protein>
<dbReference type="InterPro" id="IPR000318">
    <property type="entry name" value="Nase_comp1_CS"/>
</dbReference>
<organism evidence="4 5">
    <name type="scientific">Clostridium polyendosporum</name>
    <dbReference type="NCBI Taxonomy" id="69208"/>
    <lineage>
        <taxon>Bacteria</taxon>
        <taxon>Bacillati</taxon>
        <taxon>Bacillota</taxon>
        <taxon>Clostridia</taxon>
        <taxon>Eubacteriales</taxon>
        <taxon>Clostridiaceae</taxon>
        <taxon>Clostridium</taxon>
    </lineage>
</organism>
<accession>A0A919VF15</accession>
<dbReference type="Pfam" id="PF00148">
    <property type="entry name" value="Oxidored_nitro"/>
    <property type="match status" value="1"/>
</dbReference>
<keyword evidence="1 2" id="KW-0535">Nitrogen fixation</keyword>
<dbReference type="RefSeq" id="WP_212904462.1">
    <property type="nucleotide sequence ID" value="NZ_BOPZ01000022.1"/>
</dbReference>
<reference evidence="4" key="1">
    <citation type="submission" date="2021-03" db="EMBL/GenBank/DDBJ databases">
        <title>Taxonomic study of Clostridium polyendosporum from meadow-gley soil under rice.</title>
        <authorList>
            <person name="Kobayashi H."/>
            <person name="Tanizawa Y."/>
            <person name="Yagura M."/>
        </authorList>
    </citation>
    <scope>NUCLEOTIDE SEQUENCE</scope>
    <source>
        <strain evidence="4">JCM 30710</strain>
    </source>
</reference>
<dbReference type="SUPFAM" id="SSF53807">
    <property type="entry name" value="Helical backbone' metal receptor"/>
    <property type="match status" value="1"/>
</dbReference>
<gene>
    <name evidence="4" type="ORF">CPJCM30710_24400</name>
</gene>
<evidence type="ECO:0000256" key="2">
    <source>
        <dbReference type="RuleBase" id="RU004021"/>
    </source>
</evidence>
<evidence type="ECO:0000259" key="3">
    <source>
        <dbReference type="Pfam" id="PF00148"/>
    </source>
</evidence>
<comment type="caution">
    <text evidence="4">The sequence shown here is derived from an EMBL/GenBank/DDBJ whole genome shotgun (WGS) entry which is preliminary data.</text>
</comment>
<keyword evidence="5" id="KW-1185">Reference proteome</keyword>
<comment type="similarity">
    <text evidence="2">Belongs to the NifD/NifK/NifE/NifN family.</text>
</comment>
<sequence length="471" mass="52537">MSLLARKKPQIRENRLNTLGAYLGDSDSLLNDIEKNDVKQRIRTFSQTSFDDIIYVLQAINSIKDSVVIVHGPVGCSAAQLHFFSQGESSPWIVTNLNQKDSIMGGDEKLRKAVFTAYNRHKPKVIFIVATPVVAINNDDIQAVVIELKEELGVDIIPIYSDGFKSKNSITGYDLALHALVKYLVAEEENHEKLDFVNLISISENAEDLKEIVGLLNNIGVKVNLLSRFASPESIKSASKAKLSININKDYGDYLGKALYERYNIPFIETSLPIGIKGTTEWLTEIASVTGTKKETEDFVNKAVSQLRAYIEKNKLNDVKVYVNLPTSLAFGVIELIKEFEGEVVGVTVGHIDDLHKKELENISKNKTDFKIHVANGQTFEEVNIVRKLKPDLYIGGLGQTAWIAKLGIPVVSVDSTGILGYSGITKFIHQINKALKNKAFVRYLGKATSSIYEESWIKKSANWYIKQEVK</sequence>